<evidence type="ECO:0000256" key="3">
    <source>
        <dbReference type="ARBA" id="ARBA00041189"/>
    </source>
</evidence>
<evidence type="ECO:0000259" key="7">
    <source>
        <dbReference type="Pfam" id="PF15619"/>
    </source>
</evidence>
<keyword evidence="9" id="KW-1185">Reference proteome</keyword>
<evidence type="ECO:0000256" key="4">
    <source>
        <dbReference type="ARBA" id="ARBA00041402"/>
    </source>
</evidence>
<feature type="region of interest" description="Disordered" evidence="6">
    <location>
        <begin position="318"/>
        <end position="375"/>
    </location>
</feature>
<feature type="domain" description="Lebercilin" evidence="7">
    <location>
        <begin position="105"/>
        <end position="278"/>
    </location>
</feature>
<protein>
    <recommendedName>
        <fullName evidence="3">Lebercilin-like protein</fullName>
    </recommendedName>
    <alternativeName>
        <fullName evidence="4">Leber congenital amaurosis 5-like protein</fullName>
    </alternativeName>
</protein>
<accession>A0A668VU07</accession>
<evidence type="ECO:0000256" key="1">
    <source>
        <dbReference type="ARBA" id="ARBA00010229"/>
    </source>
</evidence>
<comment type="similarity">
    <text evidence="1">Belongs to the LCA5 family.</text>
</comment>
<dbReference type="InterPro" id="IPR028933">
    <property type="entry name" value="Lebercilin_dom"/>
</dbReference>
<evidence type="ECO:0000256" key="6">
    <source>
        <dbReference type="SAM" id="MobiDB-lite"/>
    </source>
</evidence>
<organism evidence="8 9">
    <name type="scientific">Oreochromis aureus</name>
    <name type="common">Israeli tilapia</name>
    <name type="synonym">Chromis aureus</name>
    <dbReference type="NCBI Taxonomy" id="47969"/>
    <lineage>
        <taxon>Eukaryota</taxon>
        <taxon>Metazoa</taxon>
        <taxon>Chordata</taxon>
        <taxon>Craniata</taxon>
        <taxon>Vertebrata</taxon>
        <taxon>Euteleostomi</taxon>
        <taxon>Actinopterygii</taxon>
        <taxon>Neopterygii</taxon>
        <taxon>Teleostei</taxon>
        <taxon>Neoteleostei</taxon>
        <taxon>Acanthomorphata</taxon>
        <taxon>Ovalentaria</taxon>
        <taxon>Cichlomorphae</taxon>
        <taxon>Cichliformes</taxon>
        <taxon>Cichlidae</taxon>
        <taxon>African cichlids</taxon>
        <taxon>Pseudocrenilabrinae</taxon>
        <taxon>Oreochromini</taxon>
        <taxon>Oreochromis</taxon>
    </lineage>
</organism>
<dbReference type="GeneID" id="116330342"/>
<evidence type="ECO:0000256" key="5">
    <source>
        <dbReference type="SAM" id="Coils"/>
    </source>
</evidence>
<dbReference type="GO" id="GO:0005930">
    <property type="term" value="C:axoneme"/>
    <property type="evidence" value="ECO:0007669"/>
    <property type="project" value="TreeGrafter"/>
</dbReference>
<evidence type="ECO:0000313" key="8">
    <source>
        <dbReference type="Ensembl" id="ENSOABP00000054163.1"/>
    </source>
</evidence>
<feature type="coiled-coil region" evidence="5">
    <location>
        <begin position="150"/>
        <end position="238"/>
    </location>
</feature>
<dbReference type="PANTHER" id="PTHR16650">
    <property type="entry name" value="C21ORF13-RELATED"/>
    <property type="match status" value="1"/>
</dbReference>
<reference evidence="8" key="1">
    <citation type="submission" date="2025-08" db="UniProtKB">
        <authorList>
            <consortium name="Ensembl"/>
        </authorList>
    </citation>
    <scope>IDENTIFICATION</scope>
</reference>
<dbReference type="GO" id="GO:0042073">
    <property type="term" value="P:intraciliary transport"/>
    <property type="evidence" value="ECO:0007669"/>
    <property type="project" value="TreeGrafter"/>
</dbReference>
<dbReference type="Pfam" id="PF15619">
    <property type="entry name" value="Lebercilin"/>
    <property type="match status" value="1"/>
</dbReference>
<evidence type="ECO:0000313" key="9">
    <source>
        <dbReference type="Proteomes" id="UP000472276"/>
    </source>
</evidence>
<feature type="region of interest" description="Disordered" evidence="6">
    <location>
        <begin position="1"/>
        <end position="20"/>
    </location>
</feature>
<dbReference type="Proteomes" id="UP000472276">
    <property type="component" value="Unassembled WGS sequence"/>
</dbReference>
<feature type="compositionally biased region" description="Basic and acidic residues" evidence="6">
    <location>
        <begin position="335"/>
        <end position="345"/>
    </location>
</feature>
<gene>
    <name evidence="8" type="primary">LOC116330342</name>
</gene>
<name>A0A668VU07_OREAU</name>
<reference evidence="8" key="2">
    <citation type="submission" date="2025-09" db="UniProtKB">
        <authorList>
            <consortium name="Ensembl"/>
        </authorList>
    </citation>
    <scope>IDENTIFICATION</scope>
</reference>
<keyword evidence="2 5" id="KW-0175">Coiled coil</keyword>
<dbReference type="InterPro" id="IPR026188">
    <property type="entry name" value="Lebercilin-like"/>
</dbReference>
<proteinExistence type="inferred from homology"/>
<sequence length="473" mass="54120">MMQKAVAHMKQGEGMTCSSDTSRWFSPSGLYSSSDDPQYTSVCEDKADAIPSFQWQGSKQSRRLVFGNKAQGGSMQKTNPTTNCYMVSLPPIRSLETPKPSLKCVRELKNKVWSLQQELCESRTENKLLKNVQHRHMVALQYFQDSENSIAQIETKYKNEARALQQLLRETRTCRDNLARQLRSTEDKLLHTKETLQHLQLLIQDHNLLEREELTLRLAKASAELEEKDKKILDMEKNFELCQASFKRQIVTEQRKMKEARKISMHLQEQVYQLTRELAGRYGPAQESLAIKRLEREGPAHLSLKENHQDDAKISANCSEISSSDNSPEPLNEEDCIKEKEESEPTRALNGPESTVKYRFSDTCSDESPENENNGEALQVLEEKRQAQHKSTMAFTLERCLNRAAPKRKESRFPRIRNSYTFKQTTENLHCGRPAYSTEDLSPQGSSEVEILSRIPELHLPDEKTEGGGAHSS</sequence>
<dbReference type="RefSeq" id="XP_039478649.1">
    <property type="nucleotide sequence ID" value="XM_039622715.1"/>
</dbReference>
<feature type="compositionally biased region" description="Polar residues" evidence="6">
    <location>
        <begin position="318"/>
        <end position="329"/>
    </location>
</feature>
<dbReference type="AlphaFoldDB" id="A0A668VU07"/>
<evidence type="ECO:0000256" key="2">
    <source>
        <dbReference type="ARBA" id="ARBA00023054"/>
    </source>
</evidence>
<dbReference type="PANTHER" id="PTHR16650:SF9">
    <property type="entry name" value="LEBERCILIN-LIKE PROTEIN"/>
    <property type="match status" value="1"/>
</dbReference>
<dbReference type="Ensembl" id="ENSOABT00000055531.2">
    <property type="protein sequence ID" value="ENSOABP00000054163.1"/>
    <property type="gene ID" value="ENSOABG00000023908.2"/>
</dbReference>